<proteinExistence type="predicted"/>
<protein>
    <submittedName>
        <fullName evidence="1">Uncharacterized protein</fullName>
    </submittedName>
</protein>
<keyword evidence="2" id="KW-1185">Reference proteome</keyword>
<dbReference type="EMBL" id="SRHE01000573">
    <property type="protein sequence ID" value="TWW08633.1"/>
    <property type="molecule type" value="Genomic_DNA"/>
</dbReference>
<organism evidence="1 2">
    <name type="scientific">Planctomyces bekefii</name>
    <dbReference type="NCBI Taxonomy" id="1653850"/>
    <lineage>
        <taxon>Bacteria</taxon>
        <taxon>Pseudomonadati</taxon>
        <taxon>Planctomycetota</taxon>
        <taxon>Planctomycetia</taxon>
        <taxon>Planctomycetales</taxon>
        <taxon>Planctomycetaceae</taxon>
        <taxon>Planctomyces</taxon>
    </lineage>
</organism>
<name>A0A5C6M354_9PLAN</name>
<accession>A0A5C6M354</accession>
<dbReference type="Proteomes" id="UP000321083">
    <property type="component" value="Unassembled WGS sequence"/>
</dbReference>
<dbReference type="AlphaFoldDB" id="A0A5C6M354"/>
<reference evidence="1 2" key="1">
    <citation type="submission" date="2019-08" db="EMBL/GenBank/DDBJ databases">
        <title>100 year-old enigma solved: identification of Planctomyces bekefii, the type genus and species of the phylum Planctomycetes.</title>
        <authorList>
            <person name="Svetlana D.N."/>
            <person name="Overmann J."/>
        </authorList>
    </citation>
    <scope>NUCLEOTIDE SEQUENCE [LARGE SCALE GENOMIC DNA]</scope>
    <source>
        <strain evidence="1">Phe10_nw2017</strain>
    </source>
</reference>
<feature type="non-terminal residue" evidence="1">
    <location>
        <position position="1"/>
    </location>
</feature>
<evidence type="ECO:0000313" key="1">
    <source>
        <dbReference type="EMBL" id="TWW08633.1"/>
    </source>
</evidence>
<gene>
    <name evidence="1" type="ORF">E3A20_22370</name>
</gene>
<reference evidence="1 2" key="2">
    <citation type="submission" date="2019-08" db="EMBL/GenBank/DDBJ databases">
        <authorList>
            <person name="Henke P."/>
        </authorList>
    </citation>
    <scope>NUCLEOTIDE SEQUENCE [LARGE SCALE GENOMIC DNA]</scope>
    <source>
        <strain evidence="1">Phe10_nw2017</strain>
    </source>
</reference>
<evidence type="ECO:0000313" key="2">
    <source>
        <dbReference type="Proteomes" id="UP000321083"/>
    </source>
</evidence>
<comment type="caution">
    <text evidence="1">The sequence shown here is derived from an EMBL/GenBank/DDBJ whole genome shotgun (WGS) entry which is preliminary data.</text>
</comment>
<sequence length="280" mass="31819">KSKQNLPKDFNLVIIGSPETYSSEESFVEVKNETPDSSLVDAAKTAIKEDPVSYAFQETGKEAIRLYEDHLADDVKRLKGDAVEIGGELKGTAESLYEDLKPRASYGYRYARTQGRRAFRNATEKVKTHVEAGYTGAKDKLNNFTAYMDSVFSEMETRFSSSPKDSLDSAKLFKQAKRGCLSHYDDVINLESDNKREFIEEIRSLLSNSKNMNSFTKSLEIFLKSDSCKNLALSDADRNEIKRCLKPHHMMDEIAKDLAKEIFEIVKKYFNDNSFEESDS</sequence>